<accession>A0A1X7RL82</accession>
<organism evidence="1 2">
    <name type="scientific">Zymoseptoria tritici (strain ST99CH_3D7)</name>
    <dbReference type="NCBI Taxonomy" id="1276538"/>
    <lineage>
        <taxon>Eukaryota</taxon>
        <taxon>Fungi</taxon>
        <taxon>Dikarya</taxon>
        <taxon>Ascomycota</taxon>
        <taxon>Pezizomycotina</taxon>
        <taxon>Dothideomycetes</taxon>
        <taxon>Dothideomycetidae</taxon>
        <taxon>Mycosphaerellales</taxon>
        <taxon>Mycosphaerellaceae</taxon>
        <taxon>Zymoseptoria</taxon>
    </lineage>
</organism>
<dbReference type="AlphaFoldDB" id="A0A1X7RL82"/>
<dbReference type="Pfam" id="PF26639">
    <property type="entry name" value="Het-6_barrel"/>
    <property type="match status" value="1"/>
</dbReference>
<gene>
    <name evidence="1" type="ORF">ZT3D7_G3321</name>
</gene>
<evidence type="ECO:0000313" key="2">
    <source>
        <dbReference type="Proteomes" id="UP000215127"/>
    </source>
</evidence>
<dbReference type="InterPro" id="IPR052895">
    <property type="entry name" value="HetReg/Transcr_Mod"/>
</dbReference>
<protein>
    <recommendedName>
        <fullName evidence="3">Heterokaryon incompatibility domain-containing protein</fullName>
    </recommendedName>
</protein>
<dbReference type="PANTHER" id="PTHR24148">
    <property type="entry name" value="ANKYRIN REPEAT DOMAIN-CONTAINING PROTEIN 39 HOMOLOG-RELATED"/>
    <property type="match status" value="1"/>
</dbReference>
<name>A0A1X7RL82_ZYMT9</name>
<evidence type="ECO:0000313" key="1">
    <source>
        <dbReference type="EMBL" id="SMQ48172.1"/>
    </source>
</evidence>
<proteinExistence type="predicted"/>
<dbReference type="PANTHER" id="PTHR24148:SF64">
    <property type="entry name" value="HETEROKARYON INCOMPATIBILITY DOMAIN-CONTAINING PROTEIN"/>
    <property type="match status" value="1"/>
</dbReference>
<dbReference type="EMBL" id="LT853693">
    <property type="protein sequence ID" value="SMQ48172.1"/>
    <property type="molecule type" value="Genomic_DNA"/>
</dbReference>
<keyword evidence="2" id="KW-1185">Reference proteome</keyword>
<evidence type="ECO:0008006" key="3">
    <source>
        <dbReference type="Google" id="ProtNLM"/>
    </source>
</evidence>
<sequence length="401" mass="44291">MRCRRTCAGIQSLGARALIPWDLLSTAIRWLDHRSGDFHVEPTLKNRTVPANNFTVIVVDGAEFPMGLHSMLIECDILEASNPWDRLYALLGLITRGPALGPRPVIIAVYTKPLKDVYAHATRLAIQESRDLYLLGYMAPDLTEADDAISDDSDWPSWVPRYHQNMEQDVWVTNSSESASSSELVEAKLMRDTGEPDNDVLTLHGVTFDVIDSIAFPLGPMVSDQNGLPRFPWSLLVWKIAPNASERSIWSIAEALVGGYHGVNRTAVDQADLNADFAASMRRVHGLSIPTNSVLEGLLNATSTTYGDADRYQGEIIQIARNSLARMRNGKYCIVQRAVAAGDAVCVLFGGQVPFVMRQGSESIWRLRGVAYVPGIMQGEYIDELDGQGRLQAETSTFDIR</sequence>
<reference evidence="1 2" key="1">
    <citation type="submission" date="2016-06" db="EMBL/GenBank/DDBJ databases">
        <authorList>
            <person name="Kjaerup R.B."/>
            <person name="Dalgaard T.S."/>
            <person name="Juul-Madsen H.R."/>
        </authorList>
    </citation>
    <scope>NUCLEOTIDE SEQUENCE [LARGE SCALE GENOMIC DNA]</scope>
</reference>
<dbReference type="Proteomes" id="UP000215127">
    <property type="component" value="Chromosome 2"/>
</dbReference>